<evidence type="ECO:0008006" key="10">
    <source>
        <dbReference type="Google" id="ProtNLM"/>
    </source>
</evidence>
<dbReference type="GO" id="GO:0006289">
    <property type="term" value="P:nucleotide-excision repair"/>
    <property type="evidence" value="ECO:0007669"/>
    <property type="project" value="InterPro"/>
</dbReference>
<evidence type="ECO:0000256" key="1">
    <source>
        <dbReference type="ARBA" id="ARBA00022490"/>
    </source>
</evidence>
<keyword evidence="3" id="KW-0228">DNA excision</keyword>
<sequence length="422" mass="48337">MDRATKPADIPTHPGVYIFRDSKHKPLYIGKAVNLRARTKAYFAKNLNNNRLAQMVTTAAKLDWQVTDSEIEALILESQLIKKFKPRFNIMLRDDKQYFYVEITSEEFPKIFITHQPTPFGPFTDGTALKTTLRWLRKIFLYCTCKQKHNLPCLNFHIGQCLGYCCLKNSYQETRNKQPREYKKNIRAITEILSGRKTNLAKKLEREMGLLAKRGRLEDAIKLRNQLARLNRVFKNAEINQASENTALEQLQQLLKLPSIPRRIESYDVSNIQGDFAVGVMIVFTDGQPDKNQYRKFRIGGTGPASALSSSGLAKGDPAMLSEMLTRRFKRSDWPQPNLILVDGGKAQLNVSRAIARQIPVIALTKDDHHRGSHIYSSQFNEPASLASLATPIKNLILNLDSEAHRFAINYYRSRHRKSFQK</sequence>
<dbReference type="Pfam" id="PF01541">
    <property type="entry name" value="GIY-YIG"/>
    <property type="match status" value="1"/>
</dbReference>
<evidence type="ECO:0000313" key="8">
    <source>
        <dbReference type="EMBL" id="OGN20126.1"/>
    </source>
</evidence>
<dbReference type="InterPro" id="IPR036876">
    <property type="entry name" value="UVR_dom_sf"/>
</dbReference>
<evidence type="ECO:0000313" key="9">
    <source>
        <dbReference type="Proteomes" id="UP000177478"/>
    </source>
</evidence>
<dbReference type="SMART" id="SM00465">
    <property type="entry name" value="GIYc"/>
    <property type="match status" value="1"/>
</dbReference>
<dbReference type="PROSITE" id="PS50165">
    <property type="entry name" value="UVRC"/>
    <property type="match status" value="1"/>
</dbReference>
<dbReference type="InterPro" id="IPR035901">
    <property type="entry name" value="GIY-YIG_endonuc_sf"/>
</dbReference>
<dbReference type="InterPro" id="IPR038476">
    <property type="entry name" value="UvrC_RNase_H_dom_sf"/>
</dbReference>
<reference evidence="8 9" key="1">
    <citation type="journal article" date="2016" name="Nat. Commun.">
        <title>Thousands of microbial genomes shed light on interconnected biogeochemical processes in an aquifer system.</title>
        <authorList>
            <person name="Anantharaman K."/>
            <person name="Brown C.T."/>
            <person name="Hug L.A."/>
            <person name="Sharon I."/>
            <person name="Castelle C.J."/>
            <person name="Probst A.J."/>
            <person name="Thomas B.C."/>
            <person name="Singh A."/>
            <person name="Wilkins M.J."/>
            <person name="Karaoz U."/>
            <person name="Brodie E.L."/>
            <person name="Williams K.H."/>
            <person name="Hubbard S.S."/>
            <person name="Banfield J.F."/>
        </authorList>
    </citation>
    <scope>NUCLEOTIDE SEQUENCE [LARGE SCALE GENOMIC DNA]</scope>
</reference>
<evidence type="ECO:0000256" key="5">
    <source>
        <dbReference type="ARBA" id="ARBA00023204"/>
    </source>
</evidence>
<dbReference type="PANTHER" id="PTHR30562">
    <property type="entry name" value="UVRC/OXIDOREDUCTASE"/>
    <property type="match status" value="1"/>
</dbReference>
<dbReference type="SUPFAM" id="SSF82771">
    <property type="entry name" value="GIY-YIG endonuclease"/>
    <property type="match status" value="1"/>
</dbReference>
<evidence type="ECO:0000259" key="6">
    <source>
        <dbReference type="PROSITE" id="PS50164"/>
    </source>
</evidence>
<dbReference type="SUPFAM" id="SSF46600">
    <property type="entry name" value="C-terminal UvrC-binding domain of UvrB"/>
    <property type="match status" value="1"/>
</dbReference>
<evidence type="ECO:0000256" key="2">
    <source>
        <dbReference type="ARBA" id="ARBA00022763"/>
    </source>
</evidence>
<feature type="domain" description="UvrC family homology region profile" evidence="7">
    <location>
        <begin position="188"/>
        <end position="355"/>
    </location>
</feature>
<dbReference type="GO" id="GO:0009380">
    <property type="term" value="C:excinuclease repair complex"/>
    <property type="evidence" value="ECO:0007669"/>
    <property type="project" value="TreeGrafter"/>
</dbReference>
<dbReference type="AlphaFoldDB" id="A0A1F8G5X4"/>
<dbReference type="InterPro" id="IPR000305">
    <property type="entry name" value="GIY-YIG_endonuc"/>
</dbReference>
<dbReference type="EMBL" id="MGKD01000008">
    <property type="protein sequence ID" value="OGN20126.1"/>
    <property type="molecule type" value="Genomic_DNA"/>
</dbReference>
<keyword evidence="2" id="KW-0227">DNA damage</keyword>
<keyword evidence="4" id="KW-0267">Excision nuclease</keyword>
<dbReference type="FunFam" id="3.40.1440.10:FF:000001">
    <property type="entry name" value="UvrABC system protein C"/>
    <property type="match status" value="1"/>
</dbReference>
<accession>A0A1F8G5X4</accession>
<proteinExistence type="predicted"/>
<dbReference type="Pfam" id="PF08459">
    <property type="entry name" value="UvrC_RNaseH_dom"/>
    <property type="match status" value="1"/>
</dbReference>
<dbReference type="InterPro" id="IPR047296">
    <property type="entry name" value="GIY-YIG_UvrC_Cho"/>
</dbReference>
<keyword evidence="1" id="KW-0963">Cytoplasm</keyword>
<dbReference type="Proteomes" id="UP000177478">
    <property type="component" value="Unassembled WGS sequence"/>
</dbReference>
<comment type="caution">
    <text evidence="8">The sequence shown here is derived from an EMBL/GenBank/DDBJ whole genome shotgun (WGS) entry which is preliminary data.</text>
</comment>
<dbReference type="STRING" id="1802689.A3F25_01225"/>
<feature type="domain" description="GIY-YIG" evidence="6">
    <location>
        <begin position="12"/>
        <end position="90"/>
    </location>
</feature>
<protein>
    <recommendedName>
        <fullName evidence="10">Excinuclease ABC subunit C</fullName>
    </recommendedName>
</protein>
<name>A0A1F8G5X4_9BACT</name>
<dbReference type="GO" id="GO:0009381">
    <property type="term" value="F:excinuclease ABC activity"/>
    <property type="evidence" value="ECO:0007669"/>
    <property type="project" value="InterPro"/>
</dbReference>
<evidence type="ECO:0000259" key="7">
    <source>
        <dbReference type="PROSITE" id="PS50165"/>
    </source>
</evidence>
<dbReference type="Gene3D" id="3.40.1440.10">
    <property type="entry name" value="GIY-YIG endonuclease"/>
    <property type="match status" value="1"/>
</dbReference>
<organism evidence="8 9">
    <name type="scientific">Candidatus Yanofskybacteria bacterium RIFCSPHIGHO2_12_FULL_45_19b</name>
    <dbReference type="NCBI Taxonomy" id="1802689"/>
    <lineage>
        <taxon>Bacteria</taxon>
        <taxon>Candidatus Yanofskyibacteriota</taxon>
    </lineage>
</organism>
<evidence type="ECO:0000256" key="4">
    <source>
        <dbReference type="ARBA" id="ARBA00022881"/>
    </source>
</evidence>
<dbReference type="CDD" id="cd10434">
    <property type="entry name" value="GIY-YIG_UvrC_Cho"/>
    <property type="match status" value="1"/>
</dbReference>
<dbReference type="PROSITE" id="PS50164">
    <property type="entry name" value="GIY_YIG"/>
    <property type="match status" value="1"/>
</dbReference>
<dbReference type="InterPro" id="IPR001162">
    <property type="entry name" value="UvrC_RNase_H_dom"/>
</dbReference>
<gene>
    <name evidence="8" type="ORF">A3F25_01225</name>
</gene>
<dbReference type="PANTHER" id="PTHR30562:SF1">
    <property type="entry name" value="UVRABC SYSTEM PROTEIN C"/>
    <property type="match status" value="1"/>
</dbReference>
<keyword evidence="5" id="KW-0234">DNA repair</keyword>
<dbReference type="InterPro" id="IPR050066">
    <property type="entry name" value="UvrABC_protein_C"/>
</dbReference>
<dbReference type="Gene3D" id="3.30.420.340">
    <property type="entry name" value="UvrC, RNAse H endonuclease domain"/>
    <property type="match status" value="1"/>
</dbReference>
<evidence type="ECO:0000256" key="3">
    <source>
        <dbReference type="ARBA" id="ARBA00022769"/>
    </source>
</evidence>